<dbReference type="InterPro" id="IPR025398">
    <property type="entry name" value="DUF4371"/>
</dbReference>
<dbReference type="PANTHER" id="PTHR37162:SF1">
    <property type="entry name" value="BED-TYPE DOMAIN-CONTAINING PROTEIN"/>
    <property type="match status" value="1"/>
</dbReference>
<evidence type="ECO:0000313" key="3">
    <source>
        <dbReference type="EMBL" id="KAK3930911.1"/>
    </source>
</evidence>
<evidence type="ECO:0000259" key="2">
    <source>
        <dbReference type="Pfam" id="PF14291"/>
    </source>
</evidence>
<comment type="caution">
    <text evidence="3">The sequence shown here is derived from an EMBL/GenBank/DDBJ whole genome shotgun (WGS) entry which is preliminary data.</text>
</comment>
<evidence type="ECO:0000256" key="1">
    <source>
        <dbReference type="SAM" id="MobiDB-lite"/>
    </source>
</evidence>
<dbReference type="PANTHER" id="PTHR37162">
    <property type="entry name" value="HAT FAMILY DIMERISATION DOMAINCONTAINING PROTEIN-RELATED"/>
    <property type="match status" value="1"/>
</dbReference>
<keyword evidence="4" id="KW-1185">Reference proteome</keyword>
<feature type="region of interest" description="Disordered" evidence="1">
    <location>
        <begin position="1"/>
        <end position="36"/>
    </location>
</feature>
<dbReference type="AlphaFoldDB" id="A0AAE1I117"/>
<sequence>MAGKRGSLASWLKPAPKKAVKSKKTPSSGSYESIRSRKYQKEWEREAFFRGWLTENPSGAAANKGAKCTVCDRPLRAHHADLVRHANNPTHIKNMEGQRTNMRLDTMGVQRVGDDRKAIDLQLAVHVVVHSGLRTVDHLTELLKQVGKGSPLENLKLHRTKLSKLVVNVIAPVMLANLVQDIGTSTFSLIIDESTDISTTKFLAVMIKFYSNSDNKIKTEFLGLLEVYRATANALWTSLKEYLIKLGLDYKNQCTGLGTDGASTLCGGNHSVFVLMRAEFPGNRRQL</sequence>
<dbReference type="Proteomes" id="UP001219518">
    <property type="component" value="Unassembled WGS sequence"/>
</dbReference>
<dbReference type="Pfam" id="PF14291">
    <property type="entry name" value="DUF4371"/>
    <property type="match status" value="1"/>
</dbReference>
<feature type="compositionally biased region" description="Basic residues" evidence="1">
    <location>
        <begin position="15"/>
        <end position="24"/>
    </location>
</feature>
<name>A0AAE1I117_9NEOP</name>
<accession>A0AAE1I117</accession>
<evidence type="ECO:0000313" key="4">
    <source>
        <dbReference type="Proteomes" id="UP001219518"/>
    </source>
</evidence>
<feature type="domain" description="DUF4371" evidence="2">
    <location>
        <begin position="143"/>
        <end position="267"/>
    </location>
</feature>
<reference evidence="3" key="1">
    <citation type="submission" date="2021-07" db="EMBL/GenBank/DDBJ databases">
        <authorList>
            <person name="Catto M.A."/>
            <person name="Jacobson A."/>
            <person name="Kennedy G."/>
            <person name="Labadie P."/>
            <person name="Hunt B.G."/>
            <person name="Srinivasan R."/>
        </authorList>
    </citation>
    <scope>NUCLEOTIDE SEQUENCE</scope>
    <source>
        <strain evidence="3">PL_HMW_Pooled</strain>
        <tissue evidence="3">Head</tissue>
    </source>
</reference>
<dbReference type="EMBL" id="JAHWGI010001414">
    <property type="protein sequence ID" value="KAK3930911.1"/>
    <property type="molecule type" value="Genomic_DNA"/>
</dbReference>
<organism evidence="3 4">
    <name type="scientific">Frankliniella fusca</name>
    <dbReference type="NCBI Taxonomy" id="407009"/>
    <lineage>
        <taxon>Eukaryota</taxon>
        <taxon>Metazoa</taxon>
        <taxon>Ecdysozoa</taxon>
        <taxon>Arthropoda</taxon>
        <taxon>Hexapoda</taxon>
        <taxon>Insecta</taxon>
        <taxon>Pterygota</taxon>
        <taxon>Neoptera</taxon>
        <taxon>Paraneoptera</taxon>
        <taxon>Thysanoptera</taxon>
        <taxon>Terebrantia</taxon>
        <taxon>Thripoidea</taxon>
        <taxon>Thripidae</taxon>
        <taxon>Frankliniella</taxon>
    </lineage>
</organism>
<proteinExistence type="predicted"/>
<gene>
    <name evidence="3" type="ORF">KUF71_005891</name>
</gene>
<protein>
    <submittedName>
        <fullName evidence="3">SCAN domain-containing protein 3</fullName>
    </submittedName>
</protein>
<reference evidence="3" key="2">
    <citation type="journal article" date="2023" name="BMC Genomics">
        <title>Pest status, molecular evolution, and epigenetic factors derived from the genome assembly of Frankliniella fusca, a thysanopteran phytovirus vector.</title>
        <authorList>
            <person name="Catto M.A."/>
            <person name="Labadie P.E."/>
            <person name="Jacobson A.L."/>
            <person name="Kennedy G.G."/>
            <person name="Srinivasan R."/>
            <person name="Hunt B.G."/>
        </authorList>
    </citation>
    <scope>NUCLEOTIDE SEQUENCE</scope>
    <source>
        <strain evidence="3">PL_HMW_Pooled</strain>
    </source>
</reference>